<dbReference type="PANTHER" id="PTHR43445">
    <property type="entry name" value="UDP-N-ACETYLMURAMATE--L-ALANINE LIGASE-RELATED"/>
    <property type="match status" value="1"/>
</dbReference>
<dbReference type="InterPro" id="IPR013221">
    <property type="entry name" value="Mur_ligase_cen"/>
</dbReference>
<dbReference type="InterPro" id="IPR036565">
    <property type="entry name" value="Mur-like_cat_sf"/>
</dbReference>
<dbReference type="SUPFAM" id="SSF141523">
    <property type="entry name" value="L,D-transpeptidase catalytic domain-like"/>
    <property type="match status" value="1"/>
</dbReference>
<evidence type="ECO:0000259" key="13">
    <source>
        <dbReference type="PROSITE" id="PS52029"/>
    </source>
</evidence>
<keyword evidence="3" id="KW-0436">Ligase</keyword>
<evidence type="ECO:0000256" key="8">
    <source>
        <dbReference type="ARBA" id="ARBA00022960"/>
    </source>
</evidence>
<dbReference type="CDD" id="cd16913">
    <property type="entry name" value="YkuD_like"/>
    <property type="match status" value="1"/>
</dbReference>
<name>A0ABM8DPN6_9BACT</name>
<evidence type="ECO:0000256" key="1">
    <source>
        <dbReference type="ARBA" id="ARBA00004752"/>
    </source>
</evidence>
<dbReference type="PROSITE" id="PS52029">
    <property type="entry name" value="LD_TPASE"/>
    <property type="match status" value="1"/>
</dbReference>
<dbReference type="Pfam" id="PF03734">
    <property type="entry name" value="YkuD"/>
    <property type="match status" value="1"/>
</dbReference>
<keyword evidence="8 12" id="KW-0133">Cell shape</keyword>
<dbReference type="SUPFAM" id="SSF53623">
    <property type="entry name" value="MurD-like peptide ligases, catalytic domain"/>
    <property type="match status" value="1"/>
</dbReference>
<organism evidence="14 15">
    <name type="scientific">Geothrix oryzae</name>
    <dbReference type="NCBI Taxonomy" id="2927975"/>
    <lineage>
        <taxon>Bacteria</taxon>
        <taxon>Pseudomonadati</taxon>
        <taxon>Acidobacteriota</taxon>
        <taxon>Holophagae</taxon>
        <taxon>Holophagales</taxon>
        <taxon>Holophagaceae</taxon>
        <taxon>Geothrix</taxon>
    </lineage>
</organism>
<feature type="domain" description="L,D-TPase catalytic" evidence="13">
    <location>
        <begin position="31"/>
        <end position="183"/>
    </location>
</feature>
<evidence type="ECO:0000256" key="2">
    <source>
        <dbReference type="ARBA" id="ARBA00005992"/>
    </source>
</evidence>
<evidence type="ECO:0000256" key="7">
    <source>
        <dbReference type="ARBA" id="ARBA00022840"/>
    </source>
</evidence>
<dbReference type="RefSeq" id="WP_286355585.1">
    <property type="nucleotide sequence ID" value="NZ_AP027079.1"/>
</dbReference>
<comment type="pathway">
    <text evidence="1 12">Cell wall biogenesis; peptidoglycan biosynthesis.</text>
</comment>
<proteinExistence type="inferred from homology"/>
<dbReference type="Gene3D" id="2.40.440.10">
    <property type="entry name" value="L,D-transpeptidase catalytic domain-like"/>
    <property type="match status" value="1"/>
</dbReference>
<dbReference type="Gene3D" id="3.40.1190.10">
    <property type="entry name" value="Mur-like, catalytic domain"/>
    <property type="match status" value="1"/>
</dbReference>
<keyword evidence="10" id="KW-0131">Cell cycle</keyword>
<dbReference type="Gene3D" id="3.40.50.720">
    <property type="entry name" value="NAD(P)-binding Rossmann-like Domain"/>
    <property type="match status" value="1"/>
</dbReference>
<evidence type="ECO:0000313" key="15">
    <source>
        <dbReference type="Proteomes" id="UP001242010"/>
    </source>
</evidence>
<sequence>MPDPVAAARYHALLLAGLARAGAPAPEPGARILVVDTARQRLGLLEGGRLSFEAVISTAKNGLGCEENSYRTPTGWHRIHARVGAGAESGAVFRSRVATGEVWRGEPRDEDLILTRVLTLDGLEEGWNRGPGRDSLARFIYLHGTNQESQLGSPVSHGCVRLANAEVADLFERVAEGDLVLISGDSPGDDLAGDLGGGLGLGRLHFAGVAGSGMSALAQFVALKGGRASGSDRSFDRHQRPEARAQLEALGVAIHPQDGSGLEGDCAALVVSTAVEEEVPDLVAARRLGVPVIHRSELLAHLVARYRTVAVTGTSGKSTTVAMIFEILRGAGRDPSVVTGGELVALQREGRWGNAWAGASDLLVIEADESDGSVVRYHAAVGVILNLQRDHKEMGAVAEMFHAFRAQVRETAVVGESENLRGFAGGGTVFGFGSGAGFRGEALRLAPEGSCFSVQGVPFRLPVPGRHNAENALAALAACHALGVPLAAMVEPLARFQGVARRFQVLGTRRGVTVVDDFGHNPAKVAASIRAAHLRVGAAGGRVLAVFQPHGYGPLKFLRADFVESFAAELAPGDRLWFLEVFYAGGTAARDISSAEVVADLAARGVAAEHAPTREWLVDRLVAEAGPGDLILVMGARDPSLTDLAFTLLQGLSERELEDEFEGPPL</sequence>
<dbReference type="Pfam" id="PF08245">
    <property type="entry name" value="Mur_ligase_M"/>
    <property type="match status" value="1"/>
</dbReference>
<dbReference type="Proteomes" id="UP001242010">
    <property type="component" value="Chromosome"/>
</dbReference>
<keyword evidence="11 12" id="KW-0961">Cell wall biogenesis/degradation</keyword>
<feature type="active site" description="Proton donor/acceptor" evidence="12">
    <location>
        <position position="143"/>
    </location>
</feature>
<evidence type="ECO:0000256" key="6">
    <source>
        <dbReference type="ARBA" id="ARBA00022741"/>
    </source>
</evidence>
<dbReference type="Pfam" id="PF01225">
    <property type="entry name" value="Mur_ligase"/>
    <property type="match status" value="1"/>
</dbReference>
<keyword evidence="9 12" id="KW-0573">Peptidoglycan synthesis</keyword>
<dbReference type="InterPro" id="IPR036615">
    <property type="entry name" value="Mur_ligase_C_dom_sf"/>
</dbReference>
<keyword evidence="6" id="KW-0547">Nucleotide-binding</keyword>
<keyword evidence="7" id="KW-0067">ATP-binding</keyword>
<dbReference type="InterPro" id="IPR004101">
    <property type="entry name" value="Mur_ligase_C"/>
</dbReference>
<accession>A0ABM8DPN6</accession>
<evidence type="ECO:0000256" key="11">
    <source>
        <dbReference type="ARBA" id="ARBA00023316"/>
    </source>
</evidence>
<dbReference type="InterPro" id="IPR000713">
    <property type="entry name" value="Mur_ligase_N"/>
</dbReference>
<dbReference type="PANTHER" id="PTHR43445:SF3">
    <property type="entry name" value="UDP-N-ACETYLMURAMATE--L-ALANINE LIGASE"/>
    <property type="match status" value="1"/>
</dbReference>
<evidence type="ECO:0000256" key="12">
    <source>
        <dbReference type="PROSITE-ProRule" id="PRU01373"/>
    </source>
</evidence>
<evidence type="ECO:0000313" key="14">
    <source>
        <dbReference type="EMBL" id="BDU68952.1"/>
    </source>
</evidence>
<evidence type="ECO:0000256" key="10">
    <source>
        <dbReference type="ARBA" id="ARBA00023306"/>
    </source>
</evidence>
<keyword evidence="15" id="KW-1185">Reference proteome</keyword>
<protein>
    <recommendedName>
        <fullName evidence="13">L,D-TPase catalytic domain-containing protein</fullName>
    </recommendedName>
</protein>
<dbReference type="EMBL" id="AP027079">
    <property type="protein sequence ID" value="BDU68952.1"/>
    <property type="molecule type" value="Genomic_DNA"/>
</dbReference>
<dbReference type="Gene3D" id="3.90.190.20">
    <property type="entry name" value="Mur ligase, C-terminal domain"/>
    <property type="match status" value="1"/>
</dbReference>
<dbReference type="InterPro" id="IPR038063">
    <property type="entry name" value="Transpep_catalytic_dom"/>
</dbReference>
<dbReference type="InterPro" id="IPR050061">
    <property type="entry name" value="MurCDEF_pg_biosynth"/>
</dbReference>
<reference evidence="15" key="1">
    <citation type="journal article" date="2023" name="Int. J. Syst. Evol. Microbiol.">
        <title>Mesoterricola silvestris gen. nov., sp. nov., Mesoterricola sediminis sp. nov., Geothrix oryzae sp. nov., Geothrix edaphica sp. nov., Geothrix rubra sp. nov., and Geothrix limicola sp. nov., six novel members of Acidobacteriota isolated from soils.</title>
        <authorList>
            <person name="Itoh H."/>
            <person name="Sugisawa Y."/>
            <person name="Mise K."/>
            <person name="Xu Z."/>
            <person name="Kuniyasu M."/>
            <person name="Ushijima N."/>
            <person name="Kawano K."/>
            <person name="Kobayashi E."/>
            <person name="Shiratori Y."/>
            <person name="Masuda Y."/>
            <person name="Senoo K."/>
        </authorList>
    </citation>
    <scope>NUCLEOTIDE SEQUENCE [LARGE SCALE GENOMIC DNA]</scope>
    <source>
        <strain evidence="15">Red222</strain>
    </source>
</reference>
<evidence type="ECO:0000256" key="3">
    <source>
        <dbReference type="ARBA" id="ARBA00022598"/>
    </source>
</evidence>
<evidence type="ECO:0000256" key="4">
    <source>
        <dbReference type="ARBA" id="ARBA00022618"/>
    </source>
</evidence>
<dbReference type="Pfam" id="PF02875">
    <property type="entry name" value="Mur_ligase_C"/>
    <property type="match status" value="1"/>
</dbReference>
<gene>
    <name evidence="14" type="ORF">GETHOR_10530</name>
</gene>
<evidence type="ECO:0000256" key="5">
    <source>
        <dbReference type="ARBA" id="ARBA00022679"/>
    </source>
</evidence>
<comment type="similarity">
    <text evidence="2">Belongs to the YkuD family.</text>
</comment>
<dbReference type="SUPFAM" id="SSF51984">
    <property type="entry name" value="MurCD N-terminal domain"/>
    <property type="match status" value="1"/>
</dbReference>
<dbReference type="SUPFAM" id="SSF53244">
    <property type="entry name" value="MurD-like peptide ligases, peptide-binding domain"/>
    <property type="match status" value="1"/>
</dbReference>
<dbReference type="InterPro" id="IPR005490">
    <property type="entry name" value="LD_TPept_cat_dom"/>
</dbReference>
<feature type="active site" description="Nucleophile" evidence="12">
    <location>
        <position position="159"/>
    </location>
</feature>
<evidence type="ECO:0000256" key="9">
    <source>
        <dbReference type="ARBA" id="ARBA00022984"/>
    </source>
</evidence>
<keyword evidence="4" id="KW-0132">Cell division</keyword>
<keyword evidence="5" id="KW-0808">Transferase</keyword>